<keyword evidence="14" id="KW-1185">Reference proteome</keyword>
<dbReference type="GO" id="GO:0005789">
    <property type="term" value="C:endoplasmic reticulum membrane"/>
    <property type="evidence" value="ECO:0007669"/>
    <property type="project" value="UniProtKB-SubCell"/>
</dbReference>
<dbReference type="Proteomes" id="UP001152885">
    <property type="component" value="Unassembled WGS sequence"/>
</dbReference>
<comment type="subcellular location">
    <subcellularLocation>
        <location evidence="1">Endoplasmic reticulum membrane</location>
        <topology evidence="1">Single-pass type I membrane protein</topology>
    </subcellularLocation>
</comment>
<evidence type="ECO:0000256" key="2">
    <source>
        <dbReference type="ARBA" id="ARBA00008203"/>
    </source>
</evidence>
<evidence type="ECO:0000313" key="14">
    <source>
        <dbReference type="Proteomes" id="UP001152885"/>
    </source>
</evidence>
<evidence type="ECO:0000256" key="10">
    <source>
        <dbReference type="SAM" id="Phobius"/>
    </source>
</evidence>
<keyword evidence="7 10" id="KW-1133">Transmembrane helix</keyword>
<proteinExistence type="inferred from homology"/>
<evidence type="ECO:0000259" key="12">
    <source>
        <dbReference type="Pfam" id="PF20520"/>
    </source>
</evidence>
<keyword evidence="5 11" id="KW-0732">Signal</keyword>
<dbReference type="Pfam" id="PF20520">
    <property type="entry name" value="Ac45-VOA1_TM"/>
    <property type="match status" value="1"/>
</dbReference>
<dbReference type="AlphaFoldDB" id="A0A9W4TXT2"/>
<keyword evidence="9" id="KW-0961">Cell wall biogenesis/degradation</keyword>
<keyword evidence="4 10" id="KW-0812">Transmembrane</keyword>
<feature type="chain" id="PRO_5040838008" description="Protein BIG1" evidence="11">
    <location>
        <begin position="17"/>
        <end position="208"/>
    </location>
</feature>
<dbReference type="InterPro" id="IPR037654">
    <property type="entry name" value="Big1"/>
</dbReference>
<dbReference type="EMBL" id="CANTUO010000003">
    <property type="protein sequence ID" value="CAI5759027.1"/>
    <property type="molecule type" value="Genomic_DNA"/>
</dbReference>
<name>A0A9W4TXT2_9ASCO</name>
<dbReference type="GO" id="GO:0071555">
    <property type="term" value="P:cell wall organization"/>
    <property type="evidence" value="ECO:0007669"/>
    <property type="project" value="UniProtKB-KW"/>
</dbReference>
<comment type="caution">
    <text evidence="13">The sequence shown here is derived from an EMBL/GenBank/DDBJ whole genome shotgun (WGS) entry which is preliminary data.</text>
</comment>
<protein>
    <recommendedName>
        <fullName evidence="3">Protein BIG1</fullName>
    </recommendedName>
</protein>
<evidence type="ECO:0000256" key="6">
    <source>
        <dbReference type="ARBA" id="ARBA00022824"/>
    </source>
</evidence>
<accession>A0A9W4TXT2</accession>
<dbReference type="PANTHER" id="PTHR28285:SF1">
    <property type="entry name" value="PROTEIN BIG1"/>
    <property type="match status" value="1"/>
</dbReference>
<feature type="transmembrane region" description="Helical" evidence="10">
    <location>
        <begin position="166"/>
        <end position="187"/>
    </location>
</feature>
<keyword evidence="6" id="KW-0256">Endoplasmic reticulum</keyword>
<evidence type="ECO:0000313" key="13">
    <source>
        <dbReference type="EMBL" id="CAI5759027.1"/>
    </source>
</evidence>
<evidence type="ECO:0000256" key="5">
    <source>
        <dbReference type="ARBA" id="ARBA00022729"/>
    </source>
</evidence>
<dbReference type="OrthoDB" id="9985059at2759"/>
<evidence type="ECO:0000256" key="7">
    <source>
        <dbReference type="ARBA" id="ARBA00022989"/>
    </source>
</evidence>
<evidence type="ECO:0000256" key="3">
    <source>
        <dbReference type="ARBA" id="ARBA00022089"/>
    </source>
</evidence>
<comment type="similarity">
    <text evidence="2">Belongs to the BIG1 family.</text>
</comment>
<evidence type="ECO:0000256" key="4">
    <source>
        <dbReference type="ARBA" id="ARBA00022692"/>
    </source>
</evidence>
<dbReference type="GO" id="GO:0006078">
    <property type="term" value="P:(1-&gt;6)-beta-D-glucan biosynthetic process"/>
    <property type="evidence" value="ECO:0007669"/>
    <property type="project" value="TreeGrafter"/>
</dbReference>
<feature type="domain" description="V-type proton ATPase subunit S1/VOA1 transmembrane" evidence="12">
    <location>
        <begin position="160"/>
        <end position="199"/>
    </location>
</feature>
<evidence type="ECO:0000256" key="8">
    <source>
        <dbReference type="ARBA" id="ARBA00023136"/>
    </source>
</evidence>
<dbReference type="PANTHER" id="PTHR28285">
    <property type="entry name" value="PROTEIN BIG1"/>
    <property type="match status" value="1"/>
</dbReference>
<reference evidence="13" key="1">
    <citation type="submission" date="2022-12" db="EMBL/GenBank/DDBJ databases">
        <authorList>
            <person name="Brejova B."/>
        </authorList>
    </citation>
    <scope>NUCLEOTIDE SEQUENCE</scope>
</reference>
<evidence type="ECO:0000256" key="9">
    <source>
        <dbReference type="ARBA" id="ARBA00023316"/>
    </source>
</evidence>
<keyword evidence="8 10" id="KW-0472">Membrane</keyword>
<sequence>MKLLILLSCFITSIIAFSNVAPLYIQSGYRNYRSKLISKSNYVLIHAKEYNQDNVILQTNDVTKVPESFKPLFNIVYKNIEDVKLDLCPTYNIDEIENFNIEQFKDKNIAYQVIPDFKTEGSPKEDQEKVINLFDNGVVDKRDVDAKNGTGVDNLFTHYQFFTPGLFSAILVSLFLIFILVNALSWLTSLEITYESFEKQVDLDKKSE</sequence>
<feature type="signal peptide" evidence="11">
    <location>
        <begin position="1"/>
        <end position="16"/>
    </location>
</feature>
<evidence type="ECO:0000256" key="11">
    <source>
        <dbReference type="SAM" id="SignalP"/>
    </source>
</evidence>
<dbReference type="GO" id="GO:0009272">
    <property type="term" value="P:fungal-type cell wall biogenesis"/>
    <property type="evidence" value="ECO:0007669"/>
    <property type="project" value="TreeGrafter"/>
</dbReference>
<gene>
    <name evidence="13" type="ORF">CANVERA_P3536</name>
</gene>
<dbReference type="InterPro" id="IPR046756">
    <property type="entry name" value="VAS1/VOA1_TM"/>
</dbReference>
<organism evidence="13 14">
    <name type="scientific">Candida verbasci</name>
    <dbReference type="NCBI Taxonomy" id="1227364"/>
    <lineage>
        <taxon>Eukaryota</taxon>
        <taxon>Fungi</taxon>
        <taxon>Dikarya</taxon>
        <taxon>Ascomycota</taxon>
        <taxon>Saccharomycotina</taxon>
        <taxon>Pichiomycetes</taxon>
        <taxon>Debaryomycetaceae</taxon>
        <taxon>Candida/Lodderomyces clade</taxon>
        <taxon>Candida</taxon>
    </lineage>
</organism>
<evidence type="ECO:0000256" key="1">
    <source>
        <dbReference type="ARBA" id="ARBA00004115"/>
    </source>
</evidence>